<gene>
    <name evidence="1" type="ORF">DB30_00955</name>
</gene>
<evidence type="ECO:0000313" key="1">
    <source>
        <dbReference type="EMBL" id="KIG12837.1"/>
    </source>
</evidence>
<evidence type="ECO:0000313" key="2">
    <source>
        <dbReference type="Proteomes" id="UP000031599"/>
    </source>
</evidence>
<comment type="caution">
    <text evidence="1">The sequence shown here is derived from an EMBL/GenBank/DDBJ whole genome shotgun (WGS) entry which is preliminary data.</text>
</comment>
<dbReference type="AlphaFoldDB" id="A0A0C2CYC7"/>
<dbReference type="Proteomes" id="UP000031599">
    <property type="component" value="Unassembled WGS sequence"/>
</dbReference>
<sequence length="111" mass="12284">MCRGGCDATCVPVAGHGQDPRIIGSPLLSFIVGDQQIDSIPAVYIAEELLGEFRRIVERPNRIIGAASVGWMITREAETVALRVPQHLRSFGPRRPIARELWQQYVIAGVY</sequence>
<protein>
    <submittedName>
        <fullName evidence="1">Uncharacterized protein</fullName>
    </submittedName>
</protein>
<name>A0A0C2CYC7_9BACT</name>
<reference evidence="1 2" key="1">
    <citation type="submission" date="2014-12" db="EMBL/GenBank/DDBJ databases">
        <title>Genome assembly of Enhygromyxa salina DSM 15201.</title>
        <authorList>
            <person name="Sharma G."/>
            <person name="Subramanian S."/>
        </authorList>
    </citation>
    <scope>NUCLEOTIDE SEQUENCE [LARGE SCALE GENOMIC DNA]</scope>
    <source>
        <strain evidence="1 2">DSM 15201</strain>
    </source>
</reference>
<proteinExistence type="predicted"/>
<organism evidence="1 2">
    <name type="scientific">Enhygromyxa salina</name>
    <dbReference type="NCBI Taxonomy" id="215803"/>
    <lineage>
        <taxon>Bacteria</taxon>
        <taxon>Pseudomonadati</taxon>
        <taxon>Myxococcota</taxon>
        <taxon>Polyangia</taxon>
        <taxon>Nannocystales</taxon>
        <taxon>Nannocystaceae</taxon>
        <taxon>Enhygromyxa</taxon>
    </lineage>
</organism>
<dbReference type="EMBL" id="JMCC02000116">
    <property type="protein sequence ID" value="KIG12837.1"/>
    <property type="molecule type" value="Genomic_DNA"/>
</dbReference>
<accession>A0A0C2CYC7</accession>